<gene>
    <name evidence="3" type="ORF">VaNZ11_009257</name>
</gene>
<dbReference type="InterPro" id="IPR043502">
    <property type="entry name" value="DNA/RNA_pol_sf"/>
</dbReference>
<protein>
    <recommendedName>
        <fullName evidence="2">Reverse transcriptase Ty1/copia-type domain-containing protein</fullName>
    </recommendedName>
</protein>
<evidence type="ECO:0000313" key="3">
    <source>
        <dbReference type="EMBL" id="GLI65657.1"/>
    </source>
</evidence>
<evidence type="ECO:0000259" key="2">
    <source>
        <dbReference type="Pfam" id="PF07727"/>
    </source>
</evidence>
<comment type="caution">
    <text evidence="3">The sequence shown here is derived from an EMBL/GenBank/DDBJ whole genome shotgun (WGS) entry which is preliminary data.</text>
</comment>
<dbReference type="PANTHER" id="PTHR11439">
    <property type="entry name" value="GAG-POL-RELATED RETROTRANSPOSON"/>
    <property type="match status" value="1"/>
</dbReference>
<dbReference type="PANTHER" id="PTHR11439:SF483">
    <property type="entry name" value="PEPTIDE SYNTHASE GLIP-LIKE, PUTATIVE (AFU_ORTHOLOGUE AFUA_3G12920)-RELATED"/>
    <property type="match status" value="1"/>
</dbReference>
<keyword evidence="4" id="KW-1185">Reference proteome</keyword>
<dbReference type="Proteomes" id="UP001165090">
    <property type="component" value="Unassembled WGS sequence"/>
</dbReference>
<reference evidence="3 4" key="1">
    <citation type="journal article" date="2023" name="IScience">
        <title>Expanded male sex-determining region conserved during the evolution of homothallism in the green alga Volvox.</title>
        <authorList>
            <person name="Yamamoto K."/>
            <person name="Matsuzaki R."/>
            <person name="Mahakham W."/>
            <person name="Heman W."/>
            <person name="Sekimoto H."/>
            <person name="Kawachi M."/>
            <person name="Minakuchi Y."/>
            <person name="Toyoda A."/>
            <person name="Nozaki H."/>
        </authorList>
    </citation>
    <scope>NUCLEOTIDE SEQUENCE [LARGE SCALE GENOMIC DNA]</scope>
    <source>
        <strain evidence="3 4">NIES-4468</strain>
    </source>
</reference>
<feature type="region of interest" description="Disordered" evidence="1">
    <location>
        <begin position="1"/>
        <end position="23"/>
    </location>
</feature>
<dbReference type="SUPFAM" id="SSF56672">
    <property type="entry name" value="DNA/RNA polymerases"/>
    <property type="match status" value="1"/>
</dbReference>
<dbReference type="EMBL" id="BSDZ01000024">
    <property type="protein sequence ID" value="GLI65657.1"/>
    <property type="molecule type" value="Genomic_DNA"/>
</dbReference>
<evidence type="ECO:0000313" key="4">
    <source>
        <dbReference type="Proteomes" id="UP001165090"/>
    </source>
</evidence>
<name>A0ABQ5S6V9_9CHLO</name>
<feature type="domain" description="Reverse transcriptase Ty1/copia-type" evidence="2">
    <location>
        <begin position="102"/>
        <end position="346"/>
    </location>
</feature>
<dbReference type="Pfam" id="PF07727">
    <property type="entry name" value="RVT_2"/>
    <property type="match status" value="1"/>
</dbReference>
<organism evidence="3 4">
    <name type="scientific">Volvox africanus</name>
    <dbReference type="NCBI Taxonomy" id="51714"/>
    <lineage>
        <taxon>Eukaryota</taxon>
        <taxon>Viridiplantae</taxon>
        <taxon>Chlorophyta</taxon>
        <taxon>core chlorophytes</taxon>
        <taxon>Chlorophyceae</taxon>
        <taxon>CS clade</taxon>
        <taxon>Chlamydomonadales</taxon>
        <taxon>Volvocaceae</taxon>
        <taxon>Volvox</taxon>
    </lineage>
</organism>
<sequence>MMRMRMRRTWEPHQGGMGVGLHPKIPTLAPAPVPVRWRLPRRHLPMARAARVNRCIPRERLNLAVVATQPEVPRTYDEAMASSASQMWKQAMDEEVACLRANQVWTLEELPKGVRSLPVKWVFTIKRDANGKIVRYKAHLVAKGFAQVEGRDFDEVFAPMSKHTTLRVLMALVAAADLELHQMDVKTVFLNGILEEEVYVLQPPGYDEGNWQKVCRLQKSLYGLKQAPHAWYTRLHEELKQMGFQVLQADPGLFFKEIQGERIYVLVYVDDLLVAAKSMATVNAVKNRLMSAFDFRDLGEARVFLGYEIDRNCKERTLTLSQKRFVTELVAKYGLEEVNPCKVPLSKALRVVGERLDVQQFPYGELVGSVLYLSVGTRPNISYSVGALSRDMSRPTVENWQAAKGVLRYLIDTKDMGITYAVKSRVGTLHGYSDSDYAGCVDTRRSTTGYVFLLAGGAVSWASRLQATVATSS</sequence>
<dbReference type="InterPro" id="IPR013103">
    <property type="entry name" value="RVT_2"/>
</dbReference>
<accession>A0ABQ5S6V9</accession>
<dbReference type="CDD" id="cd09272">
    <property type="entry name" value="RNase_HI_RT_Ty1"/>
    <property type="match status" value="1"/>
</dbReference>
<evidence type="ECO:0000256" key="1">
    <source>
        <dbReference type="SAM" id="MobiDB-lite"/>
    </source>
</evidence>
<proteinExistence type="predicted"/>